<keyword evidence="5 7" id="KW-0472">Membrane</keyword>
<protein>
    <submittedName>
        <fullName evidence="9">MotA/TolQ/ExbB proton channel family protein</fullName>
    </submittedName>
</protein>
<accession>A0ABU4W8F0</accession>
<comment type="subcellular location">
    <subcellularLocation>
        <location evidence="1">Cell membrane</location>
        <topology evidence="1">Multi-pass membrane protein</topology>
    </subcellularLocation>
    <subcellularLocation>
        <location evidence="6">Membrane</location>
        <topology evidence="6">Multi-pass membrane protein</topology>
    </subcellularLocation>
</comment>
<evidence type="ECO:0000256" key="7">
    <source>
        <dbReference type="SAM" id="Phobius"/>
    </source>
</evidence>
<dbReference type="EMBL" id="JAVIKH010000002">
    <property type="protein sequence ID" value="MDX8335465.1"/>
    <property type="molecule type" value="Genomic_DNA"/>
</dbReference>
<evidence type="ECO:0000313" key="10">
    <source>
        <dbReference type="Proteomes" id="UP001279681"/>
    </source>
</evidence>
<keyword evidence="2" id="KW-1003">Cell membrane</keyword>
<feature type="transmembrane region" description="Helical" evidence="7">
    <location>
        <begin position="153"/>
        <end position="179"/>
    </location>
</feature>
<feature type="transmembrane region" description="Helical" evidence="7">
    <location>
        <begin position="115"/>
        <end position="141"/>
    </location>
</feature>
<evidence type="ECO:0000313" key="9">
    <source>
        <dbReference type="EMBL" id="MDX8335465.1"/>
    </source>
</evidence>
<organism evidence="9 10">
    <name type="scientific">Candidatus Cetobacterium colombiensis</name>
    <dbReference type="NCBI Taxonomy" id="3073100"/>
    <lineage>
        <taxon>Bacteria</taxon>
        <taxon>Fusobacteriati</taxon>
        <taxon>Fusobacteriota</taxon>
        <taxon>Fusobacteriia</taxon>
        <taxon>Fusobacteriales</taxon>
        <taxon>Fusobacteriaceae</taxon>
        <taxon>Cetobacterium</taxon>
    </lineage>
</organism>
<gene>
    <name evidence="9" type="ORF">RFV38_02955</name>
</gene>
<comment type="caution">
    <text evidence="9">The sequence shown here is derived from an EMBL/GenBank/DDBJ whole genome shotgun (WGS) entry which is preliminary data.</text>
</comment>
<dbReference type="RefSeq" id="WP_320312866.1">
    <property type="nucleotide sequence ID" value="NZ_JAVIKH010000002.1"/>
</dbReference>
<dbReference type="InterPro" id="IPR002898">
    <property type="entry name" value="MotA_ExbB_proton_chnl"/>
</dbReference>
<name>A0ABU4W8F0_9FUSO</name>
<comment type="similarity">
    <text evidence="6">Belongs to the exbB/tolQ family.</text>
</comment>
<keyword evidence="4 7" id="KW-1133">Transmembrane helix</keyword>
<evidence type="ECO:0000256" key="2">
    <source>
        <dbReference type="ARBA" id="ARBA00022475"/>
    </source>
</evidence>
<dbReference type="InterPro" id="IPR050790">
    <property type="entry name" value="ExbB/TolQ_transport"/>
</dbReference>
<keyword evidence="3 7" id="KW-0812">Transmembrane</keyword>
<evidence type="ECO:0000256" key="5">
    <source>
        <dbReference type="ARBA" id="ARBA00023136"/>
    </source>
</evidence>
<feature type="domain" description="MotA/TolQ/ExbB proton channel" evidence="8">
    <location>
        <begin position="93"/>
        <end position="194"/>
    </location>
</feature>
<dbReference type="Pfam" id="PF01618">
    <property type="entry name" value="MotA_ExbB"/>
    <property type="match status" value="1"/>
</dbReference>
<dbReference type="Proteomes" id="UP001279681">
    <property type="component" value="Unassembled WGS sequence"/>
</dbReference>
<reference evidence="10" key="1">
    <citation type="submission" date="2023-07" db="EMBL/GenBank/DDBJ databases">
        <authorList>
            <person name="Colorado M.A."/>
            <person name="Villamil L.M."/>
            <person name="Melo J.F."/>
            <person name="Rodriguez J.A."/>
            <person name="Ruiz R.Y."/>
        </authorList>
    </citation>
    <scope>NUCLEOTIDE SEQUENCE [LARGE SCALE GENOMIC DNA]</scope>
    <source>
        <strain evidence="10">C33</strain>
    </source>
</reference>
<feature type="transmembrane region" description="Helical" evidence="7">
    <location>
        <begin position="12"/>
        <end position="34"/>
    </location>
</feature>
<keyword evidence="10" id="KW-1185">Reference proteome</keyword>
<keyword evidence="6" id="KW-0653">Protein transport</keyword>
<dbReference type="PANTHER" id="PTHR30625">
    <property type="entry name" value="PROTEIN TOLQ"/>
    <property type="match status" value="1"/>
</dbReference>
<evidence type="ECO:0000256" key="1">
    <source>
        <dbReference type="ARBA" id="ARBA00004651"/>
    </source>
</evidence>
<proteinExistence type="inferred from homology"/>
<evidence type="ECO:0000256" key="6">
    <source>
        <dbReference type="RuleBase" id="RU004057"/>
    </source>
</evidence>
<evidence type="ECO:0000256" key="3">
    <source>
        <dbReference type="ARBA" id="ARBA00022692"/>
    </source>
</evidence>
<keyword evidence="6" id="KW-0813">Transport</keyword>
<evidence type="ECO:0000259" key="8">
    <source>
        <dbReference type="Pfam" id="PF01618"/>
    </source>
</evidence>
<evidence type="ECO:0000256" key="4">
    <source>
        <dbReference type="ARBA" id="ARBA00022989"/>
    </source>
</evidence>
<sequence length="207" mass="23071">MIDIIKAGGPLMSIIIFLSVAGLSVILERGYYFFKNEKDNGELLINHLEKFIKNNERERAIKACDCFKNTSAKVMKTILIEYNGEKMNCCTYDYLEEKARECALREMPKLEKNMWILALAANVTPLAGLLGTVTGMIGAFTAMSKHGAGDPTVLAFGISQALITTASGLIVAIPALVFYNFYQKKIEKALVDMEKNVVEFINILRKM</sequence>
<dbReference type="PANTHER" id="PTHR30625:SF11">
    <property type="entry name" value="MOTA_TOLQ_EXBB PROTON CHANNEL DOMAIN-CONTAINING PROTEIN"/>
    <property type="match status" value="1"/>
</dbReference>